<comment type="caution">
    <text evidence="9">The sequence shown here is derived from an EMBL/GenBank/DDBJ whole genome shotgun (WGS) entry which is preliminary data.</text>
</comment>
<evidence type="ECO:0000259" key="8">
    <source>
        <dbReference type="Pfam" id="PF01416"/>
    </source>
</evidence>
<proteinExistence type="inferred from homology"/>
<accession>A0A832TFC5</accession>
<comment type="similarity">
    <text evidence="1 4 7">Belongs to the tRNA pseudouridine synthase TruA family.</text>
</comment>
<feature type="domain" description="Pseudouridine synthase I TruA alpha/beta" evidence="8">
    <location>
        <begin position="120"/>
        <end position="222"/>
    </location>
</feature>
<evidence type="ECO:0000313" key="10">
    <source>
        <dbReference type="Proteomes" id="UP000619545"/>
    </source>
</evidence>
<organism evidence="9 10">
    <name type="scientific">Methanopyrus kandleri</name>
    <dbReference type="NCBI Taxonomy" id="2320"/>
    <lineage>
        <taxon>Archaea</taxon>
        <taxon>Methanobacteriati</taxon>
        <taxon>Methanobacteriota</taxon>
        <taxon>Methanomada group</taxon>
        <taxon>Methanopyri</taxon>
        <taxon>Methanopyrales</taxon>
        <taxon>Methanopyraceae</taxon>
        <taxon>Methanopyrus</taxon>
    </lineage>
</organism>
<dbReference type="EMBL" id="DUJS01000002">
    <property type="protein sequence ID" value="HII69884.1"/>
    <property type="molecule type" value="Genomic_DNA"/>
</dbReference>
<evidence type="ECO:0000256" key="4">
    <source>
        <dbReference type="HAMAP-Rule" id="MF_00171"/>
    </source>
</evidence>
<feature type="binding site" evidence="4 6">
    <location>
        <position position="104"/>
    </location>
    <ligand>
        <name>substrate</name>
    </ligand>
</feature>
<evidence type="ECO:0000256" key="1">
    <source>
        <dbReference type="ARBA" id="ARBA00009375"/>
    </source>
</evidence>
<dbReference type="Proteomes" id="UP000619545">
    <property type="component" value="Unassembled WGS sequence"/>
</dbReference>
<evidence type="ECO:0000256" key="6">
    <source>
        <dbReference type="PIRSR" id="PIRSR001430-2"/>
    </source>
</evidence>
<evidence type="ECO:0000313" key="9">
    <source>
        <dbReference type="EMBL" id="HII69884.1"/>
    </source>
</evidence>
<evidence type="ECO:0000256" key="5">
    <source>
        <dbReference type="PIRSR" id="PIRSR001430-1"/>
    </source>
</evidence>
<evidence type="ECO:0000256" key="2">
    <source>
        <dbReference type="ARBA" id="ARBA00022694"/>
    </source>
</evidence>
<dbReference type="CDD" id="cd02866">
    <property type="entry name" value="PseudoU_synth_TruA_Archea"/>
    <property type="match status" value="1"/>
</dbReference>
<dbReference type="InterPro" id="IPR020095">
    <property type="entry name" value="PsdUridine_synth_TruA_C"/>
</dbReference>
<evidence type="ECO:0000256" key="7">
    <source>
        <dbReference type="RuleBase" id="RU003792"/>
    </source>
</evidence>
<dbReference type="GO" id="GO:0003723">
    <property type="term" value="F:RNA binding"/>
    <property type="evidence" value="ECO:0007669"/>
    <property type="project" value="InterPro"/>
</dbReference>
<name>A0A832TFC5_9EURY</name>
<dbReference type="SUPFAM" id="SSF55120">
    <property type="entry name" value="Pseudouridine synthase"/>
    <property type="match status" value="1"/>
</dbReference>
<protein>
    <recommendedName>
        <fullName evidence="4">tRNA pseudouridine synthase A</fullName>
        <ecNumber evidence="4">5.4.99.12</ecNumber>
    </recommendedName>
    <alternativeName>
        <fullName evidence="4">tRNA pseudouridine(38-40) synthase</fullName>
    </alternativeName>
    <alternativeName>
        <fullName evidence="4">tRNA pseudouridylate synthase I</fullName>
    </alternativeName>
    <alternativeName>
        <fullName evidence="4">tRNA-uridine isomerase I</fullName>
    </alternativeName>
</protein>
<sequence>MRVALRVAYDGSRYHGFQYQPDVPTIEGALRKALSELGLELVGYASRTDAGAHARYQVVVVEGDPELAQPDPINARLPKDIRVIAKTEVHEEFDPRRDALRKEYRYFLGPLNRPEAAARAARKLEGKHDFSAFRREDGRNPIITVERCELVEITPNAYVLRVVAPRFLWEMVRRIAGFVWEVGHGLREEGDAEALLSGKFEPSKKPRCLPAEGLILWHIEYDEVRFERTKAWFEDHKVIQLGGRLLLRLPEGAESC</sequence>
<dbReference type="PANTHER" id="PTHR11142">
    <property type="entry name" value="PSEUDOURIDYLATE SYNTHASE"/>
    <property type="match status" value="1"/>
</dbReference>
<dbReference type="Pfam" id="PF01416">
    <property type="entry name" value="PseudoU_synth_1"/>
    <property type="match status" value="1"/>
</dbReference>
<dbReference type="HAMAP" id="MF_00171">
    <property type="entry name" value="TruA"/>
    <property type="match status" value="1"/>
</dbReference>
<dbReference type="InterPro" id="IPR001406">
    <property type="entry name" value="PsdUridine_synth_TruA"/>
</dbReference>
<comment type="catalytic activity">
    <reaction evidence="4 7">
        <text>uridine(38/39/40) in tRNA = pseudouridine(38/39/40) in tRNA</text>
        <dbReference type="Rhea" id="RHEA:22376"/>
        <dbReference type="Rhea" id="RHEA-COMP:10085"/>
        <dbReference type="Rhea" id="RHEA-COMP:10087"/>
        <dbReference type="ChEBI" id="CHEBI:65314"/>
        <dbReference type="ChEBI" id="CHEBI:65315"/>
        <dbReference type="EC" id="5.4.99.12"/>
    </reaction>
</comment>
<dbReference type="AlphaFoldDB" id="A0A832TFC5"/>
<gene>
    <name evidence="4 9" type="primary">truA</name>
    <name evidence="9" type="ORF">HA336_01460</name>
</gene>
<reference evidence="9" key="1">
    <citation type="journal article" date="2020" name="bioRxiv">
        <title>A rank-normalized archaeal taxonomy based on genome phylogeny resolves widespread incomplete and uneven classifications.</title>
        <authorList>
            <person name="Rinke C."/>
            <person name="Chuvochina M."/>
            <person name="Mussig A.J."/>
            <person name="Chaumeil P.-A."/>
            <person name="Waite D.W."/>
            <person name="Whitman W.B."/>
            <person name="Parks D.H."/>
            <person name="Hugenholtz P."/>
        </authorList>
    </citation>
    <scope>NUCLEOTIDE SEQUENCE</scope>
    <source>
        <strain evidence="9">UBA8853</strain>
    </source>
</reference>
<dbReference type="EC" id="5.4.99.12" evidence="4"/>
<dbReference type="GO" id="GO:0160147">
    <property type="term" value="F:tRNA pseudouridine(38-40) synthase activity"/>
    <property type="evidence" value="ECO:0007669"/>
    <property type="project" value="UniProtKB-EC"/>
</dbReference>
<dbReference type="PANTHER" id="PTHR11142:SF0">
    <property type="entry name" value="TRNA PSEUDOURIDINE SYNTHASE-LIKE 1"/>
    <property type="match status" value="1"/>
</dbReference>
<keyword evidence="2 4" id="KW-0819">tRNA processing</keyword>
<comment type="caution">
    <text evidence="4">Lacks conserved residue(s) required for the propagation of feature annotation.</text>
</comment>
<evidence type="ECO:0000256" key="3">
    <source>
        <dbReference type="ARBA" id="ARBA00023235"/>
    </source>
</evidence>
<dbReference type="SMR" id="A0A832TFC5"/>
<dbReference type="RefSeq" id="WP_011019256.1">
    <property type="nucleotide sequence ID" value="NZ_DUJS01000002.1"/>
</dbReference>
<comment type="function">
    <text evidence="4">Formation of pseudouridine at positions 38, 39 and 40 in the anticodon stem and loop of transfer RNAs.</text>
</comment>
<dbReference type="Gene3D" id="3.30.70.660">
    <property type="entry name" value="Pseudouridine synthase I, catalytic domain, C-terminal subdomain"/>
    <property type="match status" value="1"/>
</dbReference>
<dbReference type="InterPro" id="IPR020097">
    <property type="entry name" value="PsdUridine_synth_TruA_a/b_dom"/>
</dbReference>
<keyword evidence="3 4" id="KW-0413">Isomerase</keyword>
<dbReference type="OMA" id="MYIFKIA"/>
<feature type="active site" description="Nucleophile" evidence="4 5">
    <location>
        <position position="49"/>
    </location>
</feature>
<dbReference type="GO" id="GO:0031119">
    <property type="term" value="P:tRNA pseudouridine synthesis"/>
    <property type="evidence" value="ECO:0007669"/>
    <property type="project" value="UniProtKB-UniRule"/>
</dbReference>
<dbReference type="InterPro" id="IPR020103">
    <property type="entry name" value="PsdUridine_synth_cat_dom_sf"/>
</dbReference>
<dbReference type="GeneID" id="1476989"/>
<dbReference type="PIRSF" id="PIRSF001430">
    <property type="entry name" value="tRNA_psdUrid_synth"/>
    <property type="match status" value="1"/>
</dbReference>